<keyword evidence="3" id="KW-1185">Reference proteome</keyword>
<gene>
    <name evidence="2" type="ORF">ABT317_24565</name>
</gene>
<feature type="transmembrane region" description="Helical" evidence="1">
    <location>
        <begin position="12"/>
        <end position="31"/>
    </location>
</feature>
<evidence type="ECO:0000313" key="2">
    <source>
        <dbReference type="EMBL" id="MER6980057.1"/>
    </source>
</evidence>
<name>A0ABV1W790_9ACTN</name>
<comment type="caution">
    <text evidence="2">The sequence shown here is derived from an EMBL/GenBank/DDBJ whole genome shotgun (WGS) entry which is preliminary data.</text>
</comment>
<reference evidence="2 3" key="1">
    <citation type="submission" date="2024-06" db="EMBL/GenBank/DDBJ databases">
        <title>The Natural Products Discovery Center: Release of the First 8490 Sequenced Strains for Exploring Actinobacteria Biosynthetic Diversity.</title>
        <authorList>
            <person name="Kalkreuter E."/>
            <person name="Kautsar S.A."/>
            <person name="Yang D."/>
            <person name="Bader C.D."/>
            <person name="Teijaro C.N."/>
            <person name="Fluegel L."/>
            <person name="Davis C.M."/>
            <person name="Simpson J.R."/>
            <person name="Lauterbach L."/>
            <person name="Steele A.D."/>
            <person name="Gui C."/>
            <person name="Meng S."/>
            <person name="Li G."/>
            <person name="Viehrig K."/>
            <person name="Ye F."/>
            <person name="Su P."/>
            <person name="Kiefer A.F."/>
            <person name="Nichols A."/>
            <person name="Cepeda A.J."/>
            <person name="Yan W."/>
            <person name="Fan B."/>
            <person name="Jiang Y."/>
            <person name="Adhikari A."/>
            <person name="Zheng C.-J."/>
            <person name="Schuster L."/>
            <person name="Cowan T.M."/>
            <person name="Smanski M.J."/>
            <person name="Chevrette M.G."/>
            <person name="De Carvalho L.P.S."/>
            <person name="Shen B."/>
        </authorList>
    </citation>
    <scope>NUCLEOTIDE SEQUENCE [LARGE SCALE GENOMIC DNA]</scope>
    <source>
        <strain evidence="2 3">NPDC000634</strain>
    </source>
</reference>
<feature type="non-terminal residue" evidence="2">
    <location>
        <position position="285"/>
    </location>
</feature>
<accession>A0ABV1W790</accession>
<keyword evidence="1" id="KW-0472">Membrane</keyword>
<dbReference type="Proteomes" id="UP001458415">
    <property type="component" value="Unassembled WGS sequence"/>
</dbReference>
<dbReference type="EMBL" id="JBEPCU010000479">
    <property type="protein sequence ID" value="MER6980057.1"/>
    <property type="molecule type" value="Genomic_DNA"/>
</dbReference>
<organism evidence="2 3">
    <name type="scientific">Streptomyces carpinensis</name>
    <dbReference type="NCBI Taxonomy" id="66369"/>
    <lineage>
        <taxon>Bacteria</taxon>
        <taxon>Bacillati</taxon>
        <taxon>Actinomycetota</taxon>
        <taxon>Actinomycetes</taxon>
        <taxon>Kitasatosporales</taxon>
        <taxon>Streptomycetaceae</taxon>
        <taxon>Streptomyces</taxon>
    </lineage>
</organism>
<protein>
    <submittedName>
        <fullName evidence="2">Heavy metal transporter</fullName>
    </submittedName>
</protein>
<proteinExistence type="predicted"/>
<evidence type="ECO:0000313" key="3">
    <source>
        <dbReference type="Proteomes" id="UP001458415"/>
    </source>
</evidence>
<keyword evidence="1" id="KW-0812">Transmembrane</keyword>
<evidence type="ECO:0000256" key="1">
    <source>
        <dbReference type="SAM" id="Phobius"/>
    </source>
</evidence>
<keyword evidence="1" id="KW-1133">Transmembrane helix</keyword>
<sequence length="285" mass="29679">MTEGKRRRRWPVAVGVGLVLALIGYLVVRYIQPPTEQCTTHGADGTTVTLDNSQAANAATIAAVAHSRGLPERAVTIALATAIQESKLRDIDYGDRDSLGLFQQRPSQGWGTPAEVLDPVHASGKFYDALVNVPDYLSLPVTAAAQKVQHSGYPQAYARHAGTAATLAAALSGREGAAITCTVTGVHAQPSAHPGDTVVTDAVQREFGPGLLPSPSPTDIAYPVTDTQTGWAVALWMVCHAATLHIASVAFGGREWSSDSSDQGWVDRASRPGGAASVVIAAAPA</sequence>